<dbReference type="Gene3D" id="3.40.50.1820">
    <property type="entry name" value="alpha/beta hydrolase"/>
    <property type="match status" value="1"/>
</dbReference>
<evidence type="ECO:0000256" key="1">
    <source>
        <dbReference type="ARBA" id="ARBA00010088"/>
    </source>
</evidence>
<dbReference type="RefSeq" id="WP_008328222.1">
    <property type="nucleotide sequence ID" value="NZ_VNHV01000003.1"/>
</dbReference>
<gene>
    <name evidence="4" type="ORF">RB2654_02060</name>
</gene>
<reference evidence="4 5" key="1">
    <citation type="journal article" date="2010" name="J. Bacteriol.">
        <title>Genome sequences of Pelagibaca bermudensis HTCC2601T and Maritimibacter alkaliphilus HTCC2654T, the type strains of two marine Roseobacter genera.</title>
        <authorList>
            <person name="Thrash J.C."/>
            <person name="Cho J.C."/>
            <person name="Ferriera S."/>
            <person name="Johnson J."/>
            <person name="Vergin K.L."/>
            <person name="Giovannoni S.J."/>
        </authorList>
    </citation>
    <scope>NUCLEOTIDE SEQUENCE [LARGE SCALE GENOMIC DNA]</scope>
    <source>
        <strain evidence="4 5">HTCC2654</strain>
    </source>
</reference>
<comment type="similarity">
    <text evidence="1">Belongs to the peptidase S33 family.</text>
</comment>
<dbReference type="InterPro" id="IPR000073">
    <property type="entry name" value="AB_hydrolase_1"/>
</dbReference>
<evidence type="ECO:0000256" key="2">
    <source>
        <dbReference type="ARBA" id="ARBA00022801"/>
    </source>
</evidence>
<comment type="caution">
    <text evidence="4">The sequence shown here is derived from an EMBL/GenBank/DDBJ whole genome shotgun (WGS) entry which is preliminary data.</text>
</comment>
<dbReference type="Proteomes" id="UP000002931">
    <property type="component" value="Unassembled WGS sequence"/>
</dbReference>
<dbReference type="SUPFAM" id="SSF53474">
    <property type="entry name" value="alpha/beta-Hydrolases"/>
    <property type="match status" value="1"/>
</dbReference>
<sequence length="250" mass="27768">MGDPDARPLLFLHGGGGSLADFEAIFPALDEFHCVFVDTRGHGRSTLGRATMSYPRLADDIEAVIDHLDLDRPVVFGHSDGGTVALELASRAHTELAGIITLGANAWRPSDRVFETFLGRITPTLWRHRFPGSVEDYEAMNPDGNFDRFFTQLSGMWRNVADGNYPGERIRQIRCPALILGGEHDHLVTVDETIEIYRAIPNAHLGVIPYASHMIHAEEPDHISPFICDFMLFLDDREAPQGAALIPQTR</sequence>
<organism evidence="4 5">
    <name type="scientific">Maritimibacter alkaliphilus HTCC2654</name>
    <dbReference type="NCBI Taxonomy" id="314271"/>
    <lineage>
        <taxon>Bacteria</taxon>
        <taxon>Pseudomonadati</taxon>
        <taxon>Pseudomonadota</taxon>
        <taxon>Alphaproteobacteria</taxon>
        <taxon>Rhodobacterales</taxon>
        <taxon>Roseobacteraceae</taxon>
        <taxon>Maritimibacter</taxon>
    </lineage>
</organism>
<keyword evidence="5" id="KW-1185">Reference proteome</keyword>
<dbReference type="Pfam" id="PF12697">
    <property type="entry name" value="Abhydrolase_6"/>
    <property type="match status" value="1"/>
</dbReference>
<dbReference type="PANTHER" id="PTHR43798">
    <property type="entry name" value="MONOACYLGLYCEROL LIPASE"/>
    <property type="match status" value="1"/>
</dbReference>
<evidence type="ECO:0000313" key="5">
    <source>
        <dbReference type="Proteomes" id="UP000002931"/>
    </source>
</evidence>
<dbReference type="AlphaFoldDB" id="A3VK01"/>
<dbReference type="GO" id="GO:0006508">
    <property type="term" value="P:proteolysis"/>
    <property type="evidence" value="ECO:0007669"/>
    <property type="project" value="InterPro"/>
</dbReference>
<evidence type="ECO:0000259" key="3">
    <source>
        <dbReference type="Pfam" id="PF12697"/>
    </source>
</evidence>
<dbReference type="InterPro" id="IPR029058">
    <property type="entry name" value="AB_hydrolase_fold"/>
</dbReference>
<dbReference type="eggNOG" id="COG2267">
    <property type="taxonomic scope" value="Bacteria"/>
</dbReference>
<keyword evidence="2" id="KW-0378">Hydrolase</keyword>
<protein>
    <recommendedName>
        <fullName evidence="3">AB hydrolase-1 domain-containing protein</fullName>
    </recommendedName>
</protein>
<dbReference type="HOGENOM" id="CLU_020336_50_5_5"/>
<dbReference type="PRINTS" id="PR00793">
    <property type="entry name" value="PROAMNOPTASE"/>
</dbReference>
<dbReference type="STRING" id="314271.RB2654_02060"/>
<dbReference type="ESTHER" id="9rhob-a3vk01">
    <property type="family name" value="6_AlphaBeta_hydrolase"/>
</dbReference>
<evidence type="ECO:0000313" key="4">
    <source>
        <dbReference type="EMBL" id="EAQ11507.1"/>
    </source>
</evidence>
<accession>A3VK01</accession>
<proteinExistence type="inferred from homology"/>
<name>A3VK01_9RHOB</name>
<dbReference type="InterPro" id="IPR002410">
    <property type="entry name" value="Peptidase_S33"/>
</dbReference>
<dbReference type="GO" id="GO:0008233">
    <property type="term" value="F:peptidase activity"/>
    <property type="evidence" value="ECO:0007669"/>
    <property type="project" value="InterPro"/>
</dbReference>
<dbReference type="EMBL" id="AAMT01000015">
    <property type="protein sequence ID" value="EAQ11507.1"/>
    <property type="molecule type" value="Genomic_DNA"/>
</dbReference>
<dbReference type="InterPro" id="IPR050266">
    <property type="entry name" value="AB_hydrolase_sf"/>
</dbReference>
<feature type="domain" description="AB hydrolase-1" evidence="3">
    <location>
        <begin position="9"/>
        <end position="221"/>
    </location>
</feature>
<dbReference type="OrthoDB" id="9804723at2"/>